<dbReference type="EMBL" id="RAVZ01000080">
    <property type="protein sequence ID" value="RKG88546.1"/>
    <property type="molecule type" value="Genomic_DNA"/>
</dbReference>
<sequence>MADASWGNCKSCRFFAGNSDEPSDNDVQSCNQSELKKFALLVSADSGCNAYEAQVGESVPIGGEPAPAMH</sequence>
<reference evidence="2" key="1">
    <citation type="submission" date="2018-09" db="EMBL/GenBank/DDBJ databases">
        <authorList>
            <person name="Livingstone P.G."/>
            <person name="Whitworth D.E."/>
        </authorList>
    </citation>
    <scope>NUCLEOTIDE SEQUENCE [LARGE SCALE GENOMIC DNA]</scope>
    <source>
        <strain evidence="2">CA054A</strain>
    </source>
</reference>
<protein>
    <submittedName>
        <fullName evidence="1">Uncharacterized protein</fullName>
    </submittedName>
</protein>
<proteinExistence type="predicted"/>
<organism evidence="1 2">
    <name type="scientific">Corallococcus terminator</name>
    <dbReference type="NCBI Taxonomy" id="2316733"/>
    <lineage>
        <taxon>Bacteria</taxon>
        <taxon>Pseudomonadati</taxon>
        <taxon>Myxococcota</taxon>
        <taxon>Myxococcia</taxon>
        <taxon>Myxococcales</taxon>
        <taxon>Cystobacterineae</taxon>
        <taxon>Myxococcaceae</taxon>
        <taxon>Corallococcus</taxon>
    </lineage>
</organism>
<evidence type="ECO:0000313" key="2">
    <source>
        <dbReference type="Proteomes" id="UP000268094"/>
    </source>
</evidence>
<gene>
    <name evidence="1" type="ORF">D7V88_14085</name>
</gene>
<name>A0A3A8J160_9BACT</name>
<dbReference type="AlphaFoldDB" id="A0A3A8J160"/>
<dbReference type="OrthoDB" id="5383021at2"/>
<evidence type="ECO:0000313" key="1">
    <source>
        <dbReference type="EMBL" id="RKG88546.1"/>
    </source>
</evidence>
<keyword evidence="2" id="KW-1185">Reference proteome</keyword>
<dbReference type="Proteomes" id="UP000268094">
    <property type="component" value="Unassembled WGS sequence"/>
</dbReference>
<dbReference type="RefSeq" id="WP_120541150.1">
    <property type="nucleotide sequence ID" value="NZ_RAVZ01000080.1"/>
</dbReference>
<accession>A0A3A8J160</accession>
<comment type="caution">
    <text evidence="1">The sequence shown here is derived from an EMBL/GenBank/DDBJ whole genome shotgun (WGS) entry which is preliminary data.</text>
</comment>